<keyword evidence="2" id="KW-0963">Cytoplasm</keyword>
<evidence type="ECO:0000256" key="2">
    <source>
        <dbReference type="ARBA" id="ARBA00022490"/>
    </source>
</evidence>
<evidence type="ECO:0000313" key="6">
    <source>
        <dbReference type="Proteomes" id="UP000243515"/>
    </source>
</evidence>
<dbReference type="AlphaFoldDB" id="A0A232LP01"/>
<protein>
    <submittedName>
        <fullName evidence="5">Uncharacterized protein</fullName>
    </submittedName>
</protein>
<accession>A0A232LP01</accession>
<dbReference type="GO" id="GO:0005737">
    <property type="term" value="C:cytoplasm"/>
    <property type="evidence" value="ECO:0007669"/>
    <property type="project" value="UniProtKB-SubCell"/>
</dbReference>
<dbReference type="GO" id="GO:0019894">
    <property type="term" value="F:kinesin binding"/>
    <property type="evidence" value="ECO:0007669"/>
    <property type="project" value="TreeGrafter"/>
</dbReference>
<dbReference type="InterPro" id="IPR011990">
    <property type="entry name" value="TPR-like_helical_dom_sf"/>
</dbReference>
<dbReference type="GO" id="GO:0005871">
    <property type="term" value="C:kinesin complex"/>
    <property type="evidence" value="ECO:0007669"/>
    <property type="project" value="InterPro"/>
</dbReference>
<sequence>MWNRSLAGYEKALEPDHPHTFCVVQNLGILYHGRGQFEEAEKMLKRALAGYEKAILEPDHPDTLCIVQNLGLLYHGRGEFEEAEKLWTRALAG</sequence>
<gene>
    <name evidence="5" type="ORF">Egran_06357</name>
</gene>
<dbReference type="Pfam" id="PF13424">
    <property type="entry name" value="TPR_12"/>
    <property type="match status" value="1"/>
</dbReference>
<dbReference type="EMBL" id="NPHW01006346">
    <property type="protein sequence ID" value="OXV05875.1"/>
    <property type="molecule type" value="Genomic_DNA"/>
</dbReference>
<dbReference type="PANTHER" id="PTHR45783">
    <property type="entry name" value="KINESIN LIGHT CHAIN"/>
    <property type="match status" value="1"/>
</dbReference>
<evidence type="ECO:0000313" key="5">
    <source>
        <dbReference type="EMBL" id="OXV05875.1"/>
    </source>
</evidence>
<dbReference type="OrthoDB" id="5986190at2759"/>
<evidence type="ECO:0000256" key="1">
    <source>
        <dbReference type="ARBA" id="ARBA00004496"/>
    </source>
</evidence>
<keyword evidence="6" id="KW-1185">Reference proteome</keyword>
<dbReference type="Pfam" id="PF13374">
    <property type="entry name" value="TPR_10"/>
    <property type="match status" value="1"/>
</dbReference>
<dbReference type="GO" id="GO:0007018">
    <property type="term" value="P:microtubule-based movement"/>
    <property type="evidence" value="ECO:0007669"/>
    <property type="project" value="TreeGrafter"/>
</dbReference>
<dbReference type="Proteomes" id="UP000243515">
    <property type="component" value="Unassembled WGS sequence"/>
</dbReference>
<dbReference type="Gene3D" id="1.25.40.10">
    <property type="entry name" value="Tetratricopeptide repeat domain"/>
    <property type="match status" value="1"/>
</dbReference>
<dbReference type="InterPro" id="IPR002151">
    <property type="entry name" value="Kinesin_light"/>
</dbReference>
<organism evidence="5 6">
    <name type="scientific">Elaphomyces granulatus</name>
    <dbReference type="NCBI Taxonomy" id="519963"/>
    <lineage>
        <taxon>Eukaryota</taxon>
        <taxon>Fungi</taxon>
        <taxon>Dikarya</taxon>
        <taxon>Ascomycota</taxon>
        <taxon>Pezizomycotina</taxon>
        <taxon>Eurotiomycetes</taxon>
        <taxon>Eurotiomycetidae</taxon>
        <taxon>Eurotiales</taxon>
        <taxon>Elaphomycetaceae</taxon>
        <taxon>Elaphomyces</taxon>
    </lineage>
</organism>
<keyword evidence="3" id="KW-0677">Repeat</keyword>
<reference evidence="5 6" key="1">
    <citation type="journal article" date="2015" name="Environ. Microbiol.">
        <title>Metagenome sequence of Elaphomyces granulatus from sporocarp tissue reveals Ascomycota ectomycorrhizal fingerprints of genome expansion and a Proteobacteria-rich microbiome.</title>
        <authorList>
            <person name="Quandt C.A."/>
            <person name="Kohler A."/>
            <person name="Hesse C.N."/>
            <person name="Sharpton T.J."/>
            <person name="Martin F."/>
            <person name="Spatafora J.W."/>
        </authorList>
    </citation>
    <scope>NUCLEOTIDE SEQUENCE [LARGE SCALE GENOMIC DNA]</scope>
    <source>
        <strain evidence="5 6">OSC145934</strain>
    </source>
</reference>
<dbReference type="PANTHER" id="PTHR45783:SF3">
    <property type="entry name" value="KINESIN LIGHT CHAIN"/>
    <property type="match status" value="1"/>
</dbReference>
<comment type="caution">
    <text evidence="5">The sequence shown here is derived from an EMBL/GenBank/DDBJ whole genome shotgun (WGS) entry which is preliminary data.</text>
</comment>
<evidence type="ECO:0000256" key="4">
    <source>
        <dbReference type="ARBA" id="ARBA00022803"/>
    </source>
</evidence>
<keyword evidence="4" id="KW-0802">TPR repeat</keyword>
<comment type="subcellular location">
    <subcellularLocation>
        <location evidence="1">Cytoplasm</location>
    </subcellularLocation>
</comment>
<name>A0A232LP01_9EURO</name>
<evidence type="ECO:0000256" key="3">
    <source>
        <dbReference type="ARBA" id="ARBA00022737"/>
    </source>
</evidence>
<feature type="non-terminal residue" evidence="5">
    <location>
        <position position="93"/>
    </location>
</feature>
<dbReference type="SUPFAM" id="SSF48452">
    <property type="entry name" value="TPR-like"/>
    <property type="match status" value="1"/>
</dbReference>
<proteinExistence type="predicted"/>